<name>A0AAD6XST0_9AGAR</name>
<organism evidence="1 2">
    <name type="scientific">Mycena belliarum</name>
    <dbReference type="NCBI Taxonomy" id="1033014"/>
    <lineage>
        <taxon>Eukaryota</taxon>
        <taxon>Fungi</taxon>
        <taxon>Dikarya</taxon>
        <taxon>Basidiomycota</taxon>
        <taxon>Agaricomycotina</taxon>
        <taxon>Agaricomycetes</taxon>
        <taxon>Agaricomycetidae</taxon>
        <taxon>Agaricales</taxon>
        <taxon>Marasmiineae</taxon>
        <taxon>Mycenaceae</taxon>
        <taxon>Mycena</taxon>
    </lineage>
</organism>
<accession>A0AAD6XST0</accession>
<sequence length="253" mass="27171">MRHAIEISAGTRPRLFPTRDECRLISPLAHNEMLSTAAPQLLRLPHSESIPRLRHLAVPHAPPSGNSHSWQLVWFPLLRAPRVENEAVAPQPHRTLSACHALRDGCDVFDAKTFPAVLYGNEAPMADLWRPSQRVSSDLGAFCRTSLEVKSARASVAVALDQRDAVACAGEHLLKEESDVGPTRTICAAIAAAGACASGAAAFDKLIRHIASLVARDSKAMGTGHGRRVGCRRFKLALELSAAYSAGSPLARS</sequence>
<evidence type="ECO:0000313" key="2">
    <source>
        <dbReference type="Proteomes" id="UP001222325"/>
    </source>
</evidence>
<keyword evidence="2" id="KW-1185">Reference proteome</keyword>
<gene>
    <name evidence="1" type="ORF">B0H15DRAFT_944021</name>
</gene>
<protein>
    <submittedName>
        <fullName evidence="1">Uncharacterized protein</fullName>
    </submittedName>
</protein>
<dbReference type="AlphaFoldDB" id="A0AAD6XST0"/>
<proteinExistence type="predicted"/>
<dbReference type="Proteomes" id="UP001222325">
    <property type="component" value="Unassembled WGS sequence"/>
</dbReference>
<reference evidence="1" key="1">
    <citation type="submission" date="2023-03" db="EMBL/GenBank/DDBJ databases">
        <title>Massive genome expansion in bonnet fungi (Mycena s.s.) driven by repeated elements and novel gene families across ecological guilds.</title>
        <authorList>
            <consortium name="Lawrence Berkeley National Laboratory"/>
            <person name="Harder C.B."/>
            <person name="Miyauchi S."/>
            <person name="Viragh M."/>
            <person name="Kuo A."/>
            <person name="Thoen E."/>
            <person name="Andreopoulos B."/>
            <person name="Lu D."/>
            <person name="Skrede I."/>
            <person name="Drula E."/>
            <person name="Henrissat B."/>
            <person name="Morin E."/>
            <person name="Kohler A."/>
            <person name="Barry K."/>
            <person name="LaButti K."/>
            <person name="Morin E."/>
            <person name="Salamov A."/>
            <person name="Lipzen A."/>
            <person name="Mereny Z."/>
            <person name="Hegedus B."/>
            <person name="Baldrian P."/>
            <person name="Stursova M."/>
            <person name="Weitz H."/>
            <person name="Taylor A."/>
            <person name="Grigoriev I.V."/>
            <person name="Nagy L.G."/>
            <person name="Martin F."/>
            <person name="Kauserud H."/>
        </authorList>
    </citation>
    <scope>NUCLEOTIDE SEQUENCE</scope>
    <source>
        <strain evidence="1">CBHHK173m</strain>
    </source>
</reference>
<comment type="caution">
    <text evidence="1">The sequence shown here is derived from an EMBL/GenBank/DDBJ whole genome shotgun (WGS) entry which is preliminary data.</text>
</comment>
<dbReference type="EMBL" id="JARJCN010000005">
    <property type="protein sequence ID" value="KAJ7100729.1"/>
    <property type="molecule type" value="Genomic_DNA"/>
</dbReference>
<evidence type="ECO:0000313" key="1">
    <source>
        <dbReference type="EMBL" id="KAJ7100729.1"/>
    </source>
</evidence>